<gene>
    <name evidence="6" type="ORF">AZI86_07880</name>
</gene>
<evidence type="ECO:0000256" key="3">
    <source>
        <dbReference type="ARBA" id="ARBA00022989"/>
    </source>
</evidence>
<evidence type="ECO:0000313" key="6">
    <source>
        <dbReference type="EMBL" id="KYG66935.1"/>
    </source>
</evidence>
<dbReference type="HAMAP" id="MF_01361">
    <property type="entry name" value="UPF0391"/>
    <property type="match status" value="1"/>
</dbReference>
<protein>
    <submittedName>
        <fullName evidence="6">Uncharacterized protein</fullName>
    </submittedName>
</protein>
<proteinExistence type="inferred from homology"/>
<evidence type="ECO:0000256" key="1">
    <source>
        <dbReference type="ARBA" id="ARBA00022475"/>
    </source>
</evidence>
<evidence type="ECO:0000256" key="5">
    <source>
        <dbReference type="SAM" id="Phobius"/>
    </source>
</evidence>
<comment type="caution">
    <text evidence="6">The sequence shown here is derived from an EMBL/GenBank/DDBJ whole genome shotgun (WGS) entry which is preliminary data.</text>
</comment>
<dbReference type="InterPro" id="IPR009760">
    <property type="entry name" value="DUF1328"/>
</dbReference>
<organism evidence="6 7">
    <name type="scientific">Bdellovibrio bacteriovorus</name>
    <dbReference type="NCBI Taxonomy" id="959"/>
    <lineage>
        <taxon>Bacteria</taxon>
        <taxon>Pseudomonadati</taxon>
        <taxon>Bdellovibrionota</taxon>
        <taxon>Bdellovibrionia</taxon>
        <taxon>Bdellovibrionales</taxon>
        <taxon>Pseudobdellovibrionaceae</taxon>
        <taxon>Bdellovibrio</taxon>
    </lineage>
</organism>
<sequence length="61" mass="6487">MLRAAIAFFVLAIVAFIFGASGIAGMSMEIGRILLFVFLVLAVISFVINLVSTRGSRGPKL</sequence>
<feature type="transmembrane region" description="Helical" evidence="5">
    <location>
        <begin position="32"/>
        <end position="51"/>
    </location>
</feature>
<dbReference type="GO" id="GO:0005886">
    <property type="term" value="C:plasma membrane"/>
    <property type="evidence" value="ECO:0007669"/>
    <property type="project" value="InterPro"/>
</dbReference>
<keyword evidence="2 5" id="KW-0812">Transmembrane</keyword>
<reference evidence="6 7" key="1">
    <citation type="submission" date="2016-03" db="EMBL/GenBank/DDBJ databases">
        <authorList>
            <person name="Ploux O."/>
        </authorList>
    </citation>
    <scope>NUCLEOTIDE SEQUENCE [LARGE SCALE GENOMIC DNA]</scope>
    <source>
        <strain evidence="6 7">R0</strain>
    </source>
</reference>
<keyword evidence="1" id="KW-1003">Cell membrane</keyword>
<dbReference type="RefSeq" id="WP_061834512.1">
    <property type="nucleotide sequence ID" value="NZ_LUKE01000001.1"/>
</dbReference>
<dbReference type="Pfam" id="PF07043">
    <property type="entry name" value="DUF1328"/>
    <property type="match status" value="1"/>
</dbReference>
<name>A0A150WRV7_BDEBC</name>
<evidence type="ECO:0000256" key="4">
    <source>
        <dbReference type="ARBA" id="ARBA00023136"/>
    </source>
</evidence>
<keyword evidence="7" id="KW-1185">Reference proteome</keyword>
<evidence type="ECO:0000256" key="2">
    <source>
        <dbReference type="ARBA" id="ARBA00022692"/>
    </source>
</evidence>
<evidence type="ECO:0000313" key="7">
    <source>
        <dbReference type="Proteomes" id="UP000075320"/>
    </source>
</evidence>
<accession>A0A150WRV7</accession>
<dbReference type="AlphaFoldDB" id="A0A150WRV7"/>
<dbReference type="EMBL" id="LUKE01000001">
    <property type="protein sequence ID" value="KYG66935.1"/>
    <property type="molecule type" value="Genomic_DNA"/>
</dbReference>
<keyword evidence="3 5" id="KW-1133">Transmembrane helix</keyword>
<dbReference type="Proteomes" id="UP000075320">
    <property type="component" value="Unassembled WGS sequence"/>
</dbReference>
<dbReference type="PIRSF" id="PIRSF036466">
    <property type="entry name" value="UCP036466"/>
    <property type="match status" value="1"/>
</dbReference>
<keyword evidence="4 5" id="KW-0472">Membrane</keyword>
<dbReference type="NCBIfam" id="NF010229">
    <property type="entry name" value="PRK13682.1-4"/>
    <property type="match status" value="1"/>
</dbReference>